<gene>
    <name evidence="12" type="primary">PPP1R13L</name>
</gene>
<reference evidence="12" key="2">
    <citation type="submission" date="2025-08" db="UniProtKB">
        <authorList>
            <consortium name="RefSeq"/>
        </authorList>
    </citation>
    <scope>IDENTIFICATION</scope>
</reference>
<organism evidence="11 12">
    <name type="scientific">Microcaecilia unicolor</name>
    <dbReference type="NCBI Taxonomy" id="1415580"/>
    <lineage>
        <taxon>Eukaryota</taxon>
        <taxon>Metazoa</taxon>
        <taxon>Chordata</taxon>
        <taxon>Craniata</taxon>
        <taxon>Vertebrata</taxon>
        <taxon>Euteleostomi</taxon>
        <taxon>Amphibia</taxon>
        <taxon>Gymnophiona</taxon>
        <taxon>Siphonopidae</taxon>
        <taxon>Microcaecilia</taxon>
    </lineage>
</organism>
<dbReference type="InParanoid" id="A0A6P7ZBA5"/>
<dbReference type="GO" id="GO:0006915">
    <property type="term" value="P:apoptotic process"/>
    <property type="evidence" value="ECO:0007669"/>
    <property type="project" value="UniProtKB-KW"/>
</dbReference>
<keyword evidence="3" id="KW-0053">Apoptosis</keyword>
<protein>
    <submittedName>
        <fullName evidence="12">RelA-associated inhibitor isoform X1</fullName>
    </submittedName>
</protein>
<dbReference type="OrthoDB" id="10038642at2759"/>
<dbReference type="SUPFAM" id="SSF50044">
    <property type="entry name" value="SH3-domain"/>
    <property type="match status" value="1"/>
</dbReference>
<dbReference type="Gene3D" id="1.25.40.20">
    <property type="entry name" value="Ankyrin repeat-containing domain"/>
    <property type="match status" value="1"/>
</dbReference>
<dbReference type="PROSITE" id="PS50297">
    <property type="entry name" value="ANK_REP_REGION"/>
    <property type="match status" value="2"/>
</dbReference>
<dbReference type="GO" id="GO:0006357">
    <property type="term" value="P:regulation of transcription by RNA polymerase II"/>
    <property type="evidence" value="ECO:0007669"/>
    <property type="project" value="TreeGrafter"/>
</dbReference>
<evidence type="ECO:0000259" key="10">
    <source>
        <dbReference type="PROSITE" id="PS50002"/>
    </source>
</evidence>
<keyword evidence="4" id="KW-0677">Repeat</keyword>
<name>A0A6P7ZBA5_9AMPH</name>
<accession>A0A6P7ZBA5</accession>
<feature type="region of interest" description="Disordered" evidence="9">
    <location>
        <begin position="509"/>
        <end position="567"/>
    </location>
</feature>
<evidence type="ECO:0000256" key="4">
    <source>
        <dbReference type="ARBA" id="ARBA00022737"/>
    </source>
</evidence>
<feature type="region of interest" description="Disordered" evidence="9">
    <location>
        <begin position="346"/>
        <end position="369"/>
    </location>
</feature>
<feature type="compositionally biased region" description="Polar residues" evidence="9">
    <location>
        <begin position="540"/>
        <end position="551"/>
    </location>
</feature>
<keyword evidence="11" id="KW-1185">Reference proteome</keyword>
<dbReference type="Pfam" id="PF12796">
    <property type="entry name" value="Ank_2"/>
    <property type="match status" value="1"/>
</dbReference>
<dbReference type="PANTHER" id="PTHR24164:SF4">
    <property type="entry name" value="RELA-ASSOCIATED INHIBITOR"/>
    <property type="match status" value="1"/>
</dbReference>
<evidence type="ECO:0000256" key="8">
    <source>
        <dbReference type="PROSITE-ProRule" id="PRU00192"/>
    </source>
</evidence>
<dbReference type="KEGG" id="muo:115479779"/>
<dbReference type="InterPro" id="IPR028320">
    <property type="entry name" value="iASPP"/>
</dbReference>
<evidence type="ECO:0000256" key="5">
    <source>
        <dbReference type="ARBA" id="ARBA00023043"/>
    </source>
</evidence>
<evidence type="ECO:0000256" key="6">
    <source>
        <dbReference type="ARBA" id="ARBA00023242"/>
    </source>
</evidence>
<keyword evidence="2 8" id="KW-0728">SH3 domain</keyword>
<dbReference type="PANTHER" id="PTHR24164">
    <property type="entry name" value="RELA-ASSOCIATED INHIBITOR"/>
    <property type="match status" value="1"/>
</dbReference>
<dbReference type="InterPro" id="IPR036770">
    <property type="entry name" value="Ankyrin_rpt-contain_sf"/>
</dbReference>
<dbReference type="PROSITE" id="PS50088">
    <property type="entry name" value="ANK_REPEAT"/>
    <property type="match status" value="2"/>
</dbReference>
<keyword evidence="6" id="KW-0539">Nucleus</keyword>
<feature type="repeat" description="ANK" evidence="7">
    <location>
        <begin position="775"/>
        <end position="807"/>
    </location>
</feature>
<dbReference type="CTD" id="10848"/>
<feature type="domain" description="SH3" evidence="10">
    <location>
        <begin position="874"/>
        <end position="936"/>
    </location>
</feature>
<evidence type="ECO:0000256" key="2">
    <source>
        <dbReference type="ARBA" id="ARBA00022443"/>
    </source>
</evidence>
<dbReference type="InterPro" id="IPR001452">
    <property type="entry name" value="SH3_domain"/>
</dbReference>
<evidence type="ECO:0000256" key="3">
    <source>
        <dbReference type="ARBA" id="ARBA00022703"/>
    </source>
</evidence>
<dbReference type="RefSeq" id="XP_030073831.1">
    <property type="nucleotide sequence ID" value="XM_030217971.1"/>
</dbReference>
<feature type="region of interest" description="Disordered" evidence="9">
    <location>
        <begin position="587"/>
        <end position="606"/>
    </location>
</feature>
<feature type="repeat" description="ANK" evidence="7">
    <location>
        <begin position="808"/>
        <end position="840"/>
    </location>
</feature>
<dbReference type="GO" id="GO:0045597">
    <property type="term" value="P:positive regulation of cell differentiation"/>
    <property type="evidence" value="ECO:0007669"/>
    <property type="project" value="TreeGrafter"/>
</dbReference>
<feature type="region of interest" description="Disordered" evidence="9">
    <location>
        <begin position="291"/>
        <end position="326"/>
    </location>
</feature>
<dbReference type="FunCoup" id="A0A6P7ZBA5">
    <property type="interactions" value="586"/>
</dbReference>
<reference evidence="11" key="1">
    <citation type="submission" date="2024-06" db="UniProtKB">
        <authorList>
            <consortium name="RefSeq"/>
        </authorList>
    </citation>
    <scope>NUCLEOTIDE SEQUENCE [LARGE SCALE GENOMIC DNA]</scope>
</reference>
<evidence type="ECO:0000256" key="7">
    <source>
        <dbReference type="PROSITE-ProRule" id="PRU00023"/>
    </source>
</evidence>
<proteinExistence type="predicted"/>
<evidence type="ECO:0000256" key="9">
    <source>
        <dbReference type="SAM" id="MobiDB-lite"/>
    </source>
</evidence>
<sequence length="944" mass="104472">MVRNIKAPWKPKLSRFGSVTSLVMPENVQNKVCHWGGWYKLLGWKGLDRNLKKMAGQQGQQMQGAQSMLDLNFQSLAMQNMDMKQMELDTAVAKVDELSKQLENMWSDSIPTSHNNHPPATEQKKNNRYEAGLLMSQEQPVKGNTSSSSPSLSSRKMLATEVNDNYLPAPSRPGTTPASYSIPALVYNPPPHQPNTLSSVSHKNSLARSSSPRPMYYLSDQKPLVDRPQSPRPQSPRPMGVPSNYDIPYLSQPGRASSPRPMQMRPVAPSDHLSPLRPMMGGQYDYVIYGGQPGRAASPRPVSTPPENSMSQAFFPDRLPSPRLPSVQSYEIPSVYTSAVNAGSSAVTPLRSSDDMATMRRRPQKSWNESDLDVTYEKKPSHHTNYDRGDAVVGFRPGIPVGSWRESSLDMAPVQGKDDPPSLNNATLPKNYKFSSLASERRQDPGFWRSHSGGHTSTLPRNWQASQQPISRIPIPPSPQGVRPKPQKPIPLSMIFKLQNAFWEHRAPSMVGKTQQQPLQQQPQMLVPTPPTQQTPSPGRSVSMSESNGKSLSPDGFEGLQDPFKGTPNTPEMGEIEPELETLIPTSDPSQVEEVPRPLSPTRLQPILPPEAQKVPELEEIRRVLEDIPRPLKRRGSMEQTTSVPLPTHKKQYQLIMSKLFRRHSPKETVTLVGETVAAPQPELPIIIEGSEAKVGASLPQETLLAPAPVALAPVNMSPEKRSVLKKVSSPRKGNSRRARLNPLVLLLDAALTGELDVVQQAVNEMSDPSLANDEGITALHNAICGANYDIVDFLINIGVNVNAPDSHGWTPLHCAASCNDTSICVSLVKHGAAIYATTFSDGTTAIEKCDPYREGYKECYSYLAEVEQSMGLVNNGVVYALWSYSAEFSDELSFHESDPVTILRHDDQEETEWWWASLYGQEGYVPKNYFGLFPRVRAQRSPV</sequence>
<feature type="region of interest" description="Disordered" evidence="9">
    <location>
        <begin position="135"/>
        <end position="155"/>
    </location>
</feature>
<dbReference type="Pfam" id="PF00018">
    <property type="entry name" value="SH3_1"/>
    <property type="match status" value="1"/>
</dbReference>
<dbReference type="GeneID" id="115479779"/>
<keyword evidence="5 7" id="KW-0040">ANK repeat</keyword>
<feature type="region of interest" description="Disordered" evidence="9">
    <location>
        <begin position="180"/>
        <end position="279"/>
    </location>
</feature>
<dbReference type="SMART" id="SM00326">
    <property type="entry name" value="SH3"/>
    <property type="match status" value="1"/>
</dbReference>
<feature type="compositionally biased region" description="Polar residues" evidence="9">
    <location>
        <begin position="194"/>
        <end position="212"/>
    </location>
</feature>
<evidence type="ECO:0000313" key="12">
    <source>
        <dbReference type="RefSeq" id="XP_030073831.1"/>
    </source>
</evidence>
<dbReference type="AlphaFoldDB" id="A0A6P7ZBA5"/>
<dbReference type="PROSITE" id="PS50002">
    <property type="entry name" value="SH3"/>
    <property type="match status" value="1"/>
</dbReference>
<feature type="compositionally biased region" description="Low complexity" evidence="9">
    <location>
        <begin position="514"/>
        <end position="527"/>
    </location>
</feature>
<comment type="subcellular location">
    <subcellularLocation>
        <location evidence="1">Nucleus</location>
    </subcellularLocation>
</comment>
<dbReference type="InterPro" id="IPR036028">
    <property type="entry name" value="SH3-like_dom_sf"/>
</dbReference>
<dbReference type="FunFam" id="1.25.40.20:FF:000008">
    <property type="entry name" value="Apoptosis-stimulating of p53 protein 2 isoform 1"/>
    <property type="match status" value="1"/>
</dbReference>
<evidence type="ECO:0000256" key="1">
    <source>
        <dbReference type="ARBA" id="ARBA00004123"/>
    </source>
</evidence>
<feature type="compositionally biased region" description="Polar residues" evidence="9">
    <location>
        <begin position="136"/>
        <end position="145"/>
    </location>
</feature>
<dbReference type="SMART" id="SM00248">
    <property type="entry name" value="ANK"/>
    <property type="match status" value="2"/>
</dbReference>
<dbReference type="GO" id="GO:0005634">
    <property type="term" value="C:nucleus"/>
    <property type="evidence" value="ECO:0007669"/>
    <property type="project" value="UniProtKB-SubCell"/>
</dbReference>
<dbReference type="InterPro" id="IPR002110">
    <property type="entry name" value="Ankyrin_rpt"/>
</dbReference>
<dbReference type="Proteomes" id="UP000515156">
    <property type="component" value="Chromosome 11"/>
</dbReference>
<dbReference type="SUPFAM" id="SSF48403">
    <property type="entry name" value="Ankyrin repeat"/>
    <property type="match status" value="1"/>
</dbReference>
<evidence type="ECO:0000313" key="11">
    <source>
        <dbReference type="Proteomes" id="UP000515156"/>
    </source>
</evidence>